<feature type="region of interest" description="Disordered" evidence="1">
    <location>
        <begin position="215"/>
        <end position="234"/>
    </location>
</feature>
<name>A0A084H1P3_METID</name>
<comment type="caution">
    <text evidence="2">The sequence shown here is derived from an EMBL/GenBank/DDBJ whole genome shotgun (WGS) entry which is preliminary data.</text>
</comment>
<protein>
    <submittedName>
        <fullName evidence="2">Uncharacterized protein</fullName>
    </submittedName>
</protein>
<dbReference type="STRING" id="246786.GS18_0200475"/>
<proteinExistence type="predicted"/>
<dbReference type="AlphaFoldDB" id="A0A084H1P3"/>
<evidence type="ECO:0000313" key="3">
    <source>
        <dbReference type="Proteomes" id="UP000028549"/>
    </source>
</evidence>
<dbReference type="OrthoDB" id="2990278at2"/>
<evidence type="ECO:0000256" key="1">
    <source>
        <dbReference type="SAM" id="MobiDB-lite"/>
    </source>
</evidence>
<dbReference type="Proteomes" id="UP000028549">
    <property type="component" value="Unassembled WGS sequence"/>
</dbReference>
<dbReference type="RefSeq" id="WP_029282543.1">
    <property type="nucleotide sequence ID" value="NZ_JNVC02000001.1"/>
</dbReference>
<accession>A0A084H1P3</accession>
<keyword evidence="3" id="KW-1185">Reference proteome</keyword>
<reference evidence="2 3" key="1">
    <citation type="journal article" date="2005" name="Int. J. Syst. Evol. Microbiol.">
        <title>Bacillus cibi sp. nov., isolated from jeotgal, a traditional Korean fermented seafood.</title>
        <authorList>
            <person name="Yoon J.H."/>
            <person name="Lee C.H."/>
            <person name="Oh T.K."/>
        </authorList>
    </citation>
    <scope>NUCLEOTIDE SEQUENCE [LARGE SCALE GENOMIC DNA]</scope>
    <source>
        <strain evidence="2 3">DSM 16189</strain>
    </source>
</reference>
<organism evidence="2 3">
    <name type="scientific">Metabacillus indicus</name>
    <name type="common">Bacillus indicus</name>
    <dbReference type="NCBI Taxonomy" id="246786"/>
    <lineage>
        <taxon>Bacteria</taxon>
        <taxon>Bacillati</taxon>
        <taxon>Bacillota</taxon>
        <taxon>Bacilli</taxon>
        <taxon>Bacillales</taxon>
        <taxon>Bacillaceae</taxon>
        <taxon>Metabacillus</taxon>
    </lineage>
</organism>
<sequence>MSTNEFQEIPKVELVNFSFSPPGPMGWSAAEYETMLEDPETFLSQNKYRKEEPPTGDVELIELPIKTRKPQEAYVPVPETVLPPVSVQEHTLEATAFPPAAVEEATHEAAGSPNTAVAEETHEAEVPIASIVKETLEAETILNEEPSEIKQDVLMQQQGEAANFITMSEHVSQDQMEAVQKTINTSMSLIEMFSALSKQEQFSDELESVQESMFRSKRKSKHRNSTRKNRVFFM</sequence>
<evidence type="ECO:0000313" key="2">
    <source>
        <dbReference type="EMBL" id="KEZ53505.1"/>
    </source>
</evidence>
<gene>
    <name evidence="2" type="ORF">GS18_0200475</name>
</gene>
<dbReference type="EMBL" id="JNVC02000001">
    <property type="protein sequence ID" value="KEZ53505.1"/>
    <property type="molecule type" value="Genomic_DNA"/>
</dbReference>